<evidence type="ECO:0000313" key="2">
    <source>
        <dbReference type="EMBL" id="WDD98347.1"/>
    </source>
</evidence>
<evidence type="ECO:0000256" key="1">
    <source>
        <dbReference type="ARBA" id="ARBA00005534"/>
    </source>
</evidence>
<dbReference type="SUPFAM" id="SSF111038">
    <property type="entry name" value="YjbQ-like"/>
    <property type="match status" value="1"/>
</dbReference>
<reference evidence="2 3" key="1">
    <citation type="journal article" date="2015" name="Genome Announc.">
        <title>Draft Genome Sequences of Marine Isolates of Thalassomonas viridans and Thalassomonas actiniarum.</title>
        <authorList>
            <person name="Olonade I."/>
            <person name="van Zyl L.J."/>
            <person name="Trindade M."/>
        </authorList>
    </citation>
    <scope>NUCLEOTIDE SEQUENCE [LARGE SCALE GENOMIC DNA]</scope>
    <source>
        <strain evidence="2 3">A5K-106</strain>
    </source>
</reference>
<dbReference type="Gene3D" id="2.60.120.460">
    <property type="entry name" value="YjbQ-like"/>
    <property type="match status" value="1"/>
</dbReference>
<dbReference type="InterPro" id="IPR001602">
    <property type="entry name" value="UPF0047_YjbQ-like"/>
</dbReference>
<sequence>MAHIKASTLGNNFTIPISKGQFNIGIWQGIYPGEHRNHGGKRPLVTTIQGEGQ</sequence>
<dbReference type="EMBL" id="CP059735">
    <property type="protein sequence ID" value="WDD98347.1"/>
    <property type="molecule type" value="Genomic_DNA"/>
</dbReference>
<dbReference type="InterPro" id="IPR035917">
    <property type="entry name" value="YjbQ-like_sf"/>
</dbReference>
<evidence type="ECO:0000313" key="3">
    <source>
        <dbReference type="Proteomes" id="UP000032568"/>
    </source>
</evidence>
<dbReference type="KEGG" id="tact:SG35_024260"/>
<name>A0AAF0C2C9_9GAMM</name>
<accession>A0AAF0C2C9</accession>
<dbReference type="AlphaFoldDB" id="A0AAF0C2C9"/>
<organism evidence="2 3">
    <name type="scientific">Thalassomonas actiniarum</name>
    <dbReference type="NCBI Taxonomy" id="485447"/>
    <lineage>
        <taxon>Bacteria</taxon>
        <taxon>Pseudomonadati</taxon>
        <taxon>Pseudomonadota</taxon>
        <taxon>Gammaproteobacteria</taxon>
        <taxon>Alteromonadales</taxon>
        <taxon>Colwelliaceae</taxon>
        <taxon>Thalassomonas</taxon>
    </lineage>
</organism>
<comment type="similarity">
    <text evidence="1">Belongs to the UPF0047 family.</text>
</comment>
<dbReference type="PANTHER" id="PTHR30615:SF8">
    <property type="entry name" value="UPF0047 PROTEIN C4A8.02C"/>
    <property type="match status" value="1"/>
</dbReference>
<dbReference type="Proteomes" id="UP000032568">
    <property type="component" value="Chromosome"/>
</dbReference>
<dbReference type="PANTHER" id="PTHR30615">
    <property type="entry name" value="UNCHARACTERIZED PROTEIN YJBQ-RELATED"/>
    <property type="match status" value="1"/>
</dbReference>
<gene>
    <name evidence="2" type="ORF">SG35_024260</name>
</gene>
<reference evidence="2 3" key="2">
    <citation type="journal article" date="2022" name="Mar. Drugs">
        <title>Bioassay-Guided Fractionation Leads to the Detection of Cholic Acid Generated by the Rare Thalassomonas sp.</title>
        <authorList>
            <person name="Pheiffer F."/>
            <person name="Schneider Y.K."/>
            <person name="Hansen E.H."/>
            <person name="Andersen J.H."/>
            <person name="Isaksson J."/>
            <person name="Busche T."/>
            <person name="R C."/>
            <person name="Kalinowski J."/>
            <person name="Zyl L.V."/>
            <person name="Trindade M."/>
        </authorList>
    </citation>
    <scope>NUCLEOTIDE SEQUENCE [LARGE SCALE GENOMIC DNA]</scope>
    <source>
        <strain evidence="2 3">A5K-106</strain>
    </source>
</reference>
<keyword evidence="3" id="KW-1185">Reference proteome</keyword>
<protein>
    <submittedName>
        <fullName evidence="2">YjbQ family protein</fullName>
    </submittedName>
</protein>
<proteinExistence type="inferred from homology"/>
<dbReference type="Pfam" id="PF01894">
    <property type="entry name" value="YjbQ"/>
    <property type="match status" value="1"/>
</dbReference>